<proteinExistence type="predicted"/>
<dbReference type="InterPro" id="IPR000086">
    <property type="entry name" value="NUDIX_hydrolase_dom"/>
</dbReference>
<dbReference type="PANTHER" id="PTHR11839:SF31">
    <property type="entry name" value="ADP-RIBOSE PYROPHOSPHATASE"/>
    <property type="match status" value="1"/>
</dbReference>
<dbReference type="PROSITE" id="PS51462">
    <property type="entry name" value="NUDIX"/>
    <property type="match status" value="1"/>
</dbReference>
<organism evidence="3 4">
    <name type="scientific">Phytoactinopolyspora alkaliphila</name>
    <dbReference type="NCBI Taxonomy" id="1783498"/>
    <lineage>
        <taxon>Bacteria</taxon>
        <taxon>Bacillati</taxon>
        <taxon>Actinomycetota</taxon>
        <taxon>Actinomycetes</taxon>
        <taxon>Jiangellales</taxon>
        <taxon>Jiangellaceae</taxon>
        <taxon>Phytoactinopolyspora</taxon>
    </lineage>
</organism>
<dbReference type="RefSeq" id="WP_163821134.1">
    <property type="nucleotide sequence ID" value="NZ_JAAGOB010000019.1"/>
</dbReference>
<dbReference type="GO" id="GO:0019693">
    <property type="term" value="P:ribose phosphate metabolic process"/>
    <property type="evidence" value="ECO:0007669"/>
    <property type="project" value="TreeGrafter"/>
</dbReference>
<dbReference type="GO" id="GO:0005829">
    <property type="term" value="C:cytosol"/>
    <property type="evidence" value="ECO:0007669"/>
    <property type="project" value="TreeGrafter"/>
</dbReference>
<name>A0A6N9YTG8_9ACTN</name>
<dbReference type="Pfam" id="PF00293">
    <property type="entry name" value="NUDIX"/>
    <property type="match status" value="1"/>
</dbReference>
<dbReference type="CDD" id="cd24158">
    <property type="entry name" value="NUDIX_ADPRase_Rv1700"/>
    <property type="match status" value="1"/>
</dbReference>
<dbReference type="SUPFAM" id="SSF55811">
    <property type="entry name" value="Nudix"/>
    <property type="match status" value="1"/>
</dbReference>
<protein>
    <submittedName>
        <fullName evidence="3">NUDIX hydrolase</fullName>
    </submittedName>
</protein>
<gene>
    <name evidence="3" type="ORF">G1H11_23860</name>
</gene>
<reference evidence="3 4" key="1">
    <citation type="submission" date="2020-02" db="EMBL/GenBank/DDBJ databases">
        <authorList>
            <person name="Li X.-J."/>
            <person name="Feng X.-M."/>
        </authorList>
    </citation>
    <scope>NUCLEOTIDE SEQUENCE [LARGE SCALE GENOMIC DNA]</scope>
    <source>
        <strain evidence="3 4">CGMCC 4.7225</strain>
    </source>
</reference>
<keyword evidence="1 3" id="KW-0378">Hydrolase</keyword>
<sequence>MSGQWEDRPERWPVVTSDPIFDGAVISVRTDVVKSSVDGSTFTRDVVVHPGAVAIVAIDDDERVLVVSQYRHPVGHRLIELPAGLRDVPGEPPLDAAHRELYEEGHVRAADWRVLADVFSSPGMTDEAIRVFLARGISAVPEDERFDGEHEEADMPVSWVPLAELVRAVLDGKVQNAVSCLGVLAAWSARHDGGFDALRAPDAPWPAGASPRHA</sequence>
<dbReference type="InterPro" id="IPR015797">
    <property type="entry name" value="NUDIX_hydrolase-like_dom_sf"/>
</dbReference>
<keyword evidence="4" id="KW-1185">Reference proteome</keyword>
<evidence type="ECO:0000313" key="3">
    <source>
        <dbReference type="EMBL" id="NED98341.1"/>
    </source>
</evidence>
<dbReference type="Proteomes" id="UP000469185">
    <property type="component" value="Unassembled WGS sequence"/>
</dbReference>
<dbReference type="PANTHER" id="PTHR11839">
    <property type="entry name" value="UDP/ADP-SUGAR PYROPHOSPHATASE"/>
    <property type="match status" value="1"/>
</dbReference>
<comment type="caution">
    <text evidence="3">The sequence shown here is derived from an EMBL/GenBank/DDBJ whole genome shotgun (WGS) entry which is preliminary data.</text>
</comment>
<dbReference type="Gene3D" id="3.90.79.10">
    <property type="entry name" value="Nucleoside Triphosphate Pyrophosphohydrolase"/>
    <property type="match status" value="1"/>
</dbReference>
<evidence type="ECO:0000259" key="2">
    <source>
        <dbReference type="PROSITE" id="PS51462"/>
    </source>
</evidence>
<evidence type="ECO:0000313" key="4">
    <source>
        <dbReference type="Proteomes" id="UP000469185"/>
    </source>
</evidence>
<dbReference type="GO" id="GO:0016787">
    <property type="term" value="F:hydrolase activity"/>
    <property type="evidence" value="ECO:0007669"/>
    <property type="project" value="UniProtKB-KW"/>
</dbReference>
<dbReference type="EMBL" id="JAAGOB010000019">
    <property type="protein sequence ID" value="NED98341.1"/>
    <property type="molecule type" value="Genomic_DNA"/>
</dbReference>
<feature type="domain" description="Nudix hydrolase" evidence="2">
    <location>
        <begin position="47"/>
        <end position="182"/>
    </location>
</feature>
<dbReference type="GO" id="GO:0006753">
    <property type="term" value="P:nucleoside phosphate metabolic process"/>
    <property type="evidence" value="ECO:0007669"/>
    <property type="project" value="TreeGrafter"/>
</dbReference>
<dbReference type="AlphaFoldDB" id="A0A6N9YTG8"/>
<accession>A0A6N9YTG8</accession>
<evidence type="ECO:0000256" key="1">
    <source>
        <dbReference type="ARBA" id="ARBA00022801"/>
    </source>
</evidence>